<dbReference type="GO" id="GO:0006310">
    <property type="term" value="P:DNA recombination"/>
    <property type="evidence" value="ECO:0007669"/>
    <property type="project" value="InterPro"/>
</dbReference>
<keyword evidence="2" id="KW-0472">Membrane</keyword>
<evidence type="ECO:0000313" key="5">
    <source>
        <dbReference type="Proteomes" id="UP001152797"/>
    </source>
</evidence>
<keyword evidence="5" id="KW-1185">Reference proteome</keyword>
<dbReference type="GO" id="GO:0015074">
    <property type="term" value="P:DNA integration"/>
    <property type="evidence" value="ECO:0007669"/>
    <property type="project" value="InterPro"/>
</dbReference>
<proteinExistence type="predicted"/>
<protein>
    <submittedName>
        <fullName evidence="3">Uncharacterized protein</fullName>
    </submittedName>
</protein>
<comment type="caution">
    <text evidence="3">The sequence shown here is derived from an EMBL/GenBank/DDBJ whole genome shotgun (WGS) entry which is preliminary data.</text>
</comment>
<feature type="compositionally biased region" description="Basic and acidic residues" evidence="1">
    <location>
        <begin position="426"/>
        <end position="443"/>
    </location>
</feature>
<feature type="region of interest" description="Disordered" evidence="1">
    <location>
        <begin position="306"/>
        <end position="329"/>
    </location>
</feature>
<feature type="region of interest" description="Disordered" evidence="1">
    <location>
        <begin position="426"/>
        <end position="446"/>
    </location>
</feature>
<dbReference type="AlphaFoldDB" id="A0A9P1C3J7"/>
<feature type="compositionally biased region" description="Low complexity" evidence="1">
    <location>
        <begin position="310"/>
        <end position="319"/>
    </location>
</feature>
<dbReference type="Gene3D" id="1.10.443.10">
    <property type="entry name" value="Intergrase catalytic core"/>
    <property type="match status" value="1"/>
</dbReference>
<dbReference type="EMBL" id="CAMXCT010000890">
    <property type="protein sequence ID" value="CAI3984444.1"/>
    <property type="molecule type" value="Genomic_DNA"/>
</dbReference>
<feature type="transmembrane region" description="Helical" evidence="2">
    <location>
        <begin position="12"/>
        <end position="32"/>
    </location>
</feature>
<sequence length="859" mass="95499">MQHVEQSAAPTFLRSFLSSLGFALHVVGLIGAKRVLDSRRIKGLADKCYLQKKKTRSRLPLSVAELTTLEEIVLGYRGRGIPDRHAAGCFLFMVYARTRFSDMLNVGRLDFEAGENEEGYIEAQVARSKTSFSVDRKVRLLPMTAAMHGVTAEPWGSAWKAVLEKTGIPITHGKPLLPGRTPDGWHTLPLTAEAATSWLRSMLQSGDRFQEERTKSIGTHSCKSTILSWMAKWGSSPDLRRLMGYHVADKMSTMLIYGKDNTSAGLREIDVILEAIRQGEFLPDAKRSEMFPNADDAAKLLESQDQSGFDGYCSGSSSEDSADEDQPDHLAHETAENAILGKWDAGVDVDKLPEEAVYFRAASAGLSEEIRTSLDGVKRITGLTLRGPLEPSDGLVDLFCAMYEANRLRFVPWEKYTAKEAEIDKEGELQRAESPRSSSHEGDASTLIPEVAIEEKPERCRQFEHLSMMNLFFQISGFYLKHLRACQPAASFSDLLKRKGGMLEMYCVFESRFDFTLASGGKLCGSVDAEWKQMPEDHTSAAIRALTSMLGFECSLDKELPFAETAEMLGVVLDLQHASAGTIKVANKPSRMDELKSTVQHIIASGRVVTKDLPSLFGRALFVESQFMGREGRLALSELRVMERSKSQFVELSAAQMDALKNLLTRYHKAVPRSLKIESTSMPLVLFTDGACEPVGDDISCTVGGVMFDPRGGGQVEVFGAHVSSEVVESWKRAGKKHPVALTELYAVCVARHLWKDRMDDYKCVVFIDNQGDVDALIKGYSSEDTMKSLLILLEKLDGDKPFLPWFCRVPSQSNISDLPSRGRWKELREILPDYVFVEAVCPFDSKKLHTVLQEEKHG</sequence>
<evidence type="ECO:0000313" key="3">
    <source>
        <dbReference type="EMBL" id="CAI3984444.1"/>
    </source>
</evidence>
<evidence type="ECO:0000256" key="2">
    <source>
        <dbReference type="SAM" id="Phobius"/>
    </source>
</evidence>
<reference evidence="4 5" key="2">
    <citation type="submission" date="2024-05" db="EMBL/GenBank/DDBJ databases">
        <authorList>
            <person name="Chen Y."/>
            <person name="Shah S."/>
            <person name="Dougan E. K."/>
            <person name="Thang M."/>
            <person name="Chan C."/>
        </authorList>
    </citation>
    <scope>NUCLEOTIDE SEQUENCE [LARGE SCALE GENOMIC DNA]</scope>
</reference>
<dbReference type="Proteomes" id="UP001152797">
    <property type="component" value="Unassembled WGS sequence"/>
</dbReference>
<dbReference type="EMBL" id="CAMXCT030000890">
    <property type="protein sequence ID" value="CAL4771756.1"/>
    <property type="molecule type" value="Genomic_DNA"/>
</dbReference>
<reference evidence="3" key="1">
    <citation type="submission" date="2022-10" db="EMBL/GenBank/DDBJ databases">
        <authorList>
            <person name="Chen Y."/>
            <person name="Dougan E. K."/>
            <person name="Chan C."/>
            <person name="Rhodes N."/>
            <person name="Thang M."/>
        </authorList>
    </citation>
    <scope>NUCLEOTIDE SEQUENCE</scope>
</reference>
<evidence type="ECO:0000313" key="4">
    <source>
        <dbReference type="EMBL" id="CAL4771756.1"/>
    </source>
</evidence>
<dbReference type="OrthoDB" id="445811at2759"/>
<evidence type="ECO:0000256" key="1">
    <source>
        <dbReference type="SAM" id="MobiDB-lite"/>
    </source>
</evidence>
<dbReference type="EMBL" id="CAMXCT020000890">
    <property type="protein sequence ID" value="CAL1137819.1"/>
    <property type="molecule type" value="Genomic_DNA"/>
</dbReference>
<name>A0A9P1C3J7_9DINO</name>
<accession>A0A9P1C3J7</accession>
<keyword evidence="2" id="KW-0812">Transmembrane</keyword>
<dbReference type="InterPro" id="IPR013762">
    <property type="entry name" value="Integrase-like_cat_sf"/>
</dbReference>
<dbReference type="GO" id="GO:0003677">
    <property type="term" value="F:DNA binding"/>
    <property type="evidence" value="ECO:0007669"/>
    <property type="project" value="InterPro"/>
</dbReference>
<organism evidence="3">
    <name type="scientific">Cladocopium goreaui</name>
    <dbReference type="NCBI Taxonomy" id="2562237"/>
    <lineage>
        <taxon>Eukaryota</taxon>
        <taxon>Sar</taxon>
        <taxon>Alveolata</taxon>
        <taxon>Dinophyceae</taxon>
        <taxon>Suessiales</taxon>
        <taxon>Symbiodiniaceae</taxon>
        <taxon>Cladocopium</taxon>
    </lineage>
</organism>
<keyword evidence="2" id="KW-1133">Transmembrane helix</keyword>
<gene>
    <name evidence="3" type="ORF">C1SCF055_LOCUS11978</name>
</gene>